<organism evidence="2 3">
    <name type="scientific">Nannochloropsis gaditana</name>
    <dbReference type="NCBI Taxonomy" id="72520"/>
    <lineage>
        <taxon>Eukaryota</taxon>
        <taxon>Sar</taxon>
        <taxon>Stramenopiles</taxon>
        <taxon>Ochrophyta</taxon>
        <taxon>Eustigmatophyceae</taxon>
        <taxon>Eustigmatales</taxon>
        <taxon>Monodopsidaceae</taxon>
        <taxon>Nannochloropsis</taxon>
    </lineage>
</organism>
<feature type="region of interest" description="Disordered" evidence="1">
    <location>
        <begin position="1"/>
        <end position="32"/>
    </location>
</feature>
<feature type="compositionally biased region" description="Gly residues" evidence="1">
    <location>
        <begin position="342"/>
        <end position="357"/>
    </location>
</feature>
<dbReference type="OrthoDB" id="10426055at2759"/>
<evidence type="ECO:0000313" key="3">
    <source>
        <dbReference type="Proteomes" id="UP000019335"/>
    </source>
</evidence>
<proteinExistence type="predicted"/>
<sequence>MAEAEETRLEAVLGLSVEGDEGENSQDKHHTREVEDALIFGVGASPVSDVCGSHSLLSEAALKHVVPSPPSSNYLLRDGDNTFLSVAPADPHVLPSARSLPTLSSTSSLVVSPSPVDPYPLPGAPEDYAGLFPGPTDPHHPPDIQISPPLVFHPPATRSGEGGHGVGRGGWRGGGQGRATACMDTVPGGGMGWTGLVKPTGEGTMVGDVEGRKPTAGRVPASWEKSRGARKGEEEGGPVGGTGSVEAAEGTAGEITAPCVQPKKHAPLGQWVTPPQPQYSIFKNPLRDVDAAGRSGRTGARTGQGLGRGGSGVGEREGGRSAKAGGGDEADGGEKSDDGEGGGEGSGGGGGGGGAGKGKSEGQGKNLGGRMRTFRALLPKTPRMGWGMGRRKGETEMPPPSRPPSRP</sequence>
<accession>W7TXP9</accession>
<dbReference type="EMBL" id="AZIL01000349">
    <property type="protein sequence ID" value="EWM28313.1"/>
    <property type="molecule type" value="Genomic_DNA"/>
</dbReference>
<feature type="compositionally biased region" description="Basic and acidic residues" evidence="1">
    <location>
        <begin position="224"/>
        <end position="234"/>
    </location>
</feature>
<dbReference type="Proteomes" id="UP000019335">
    <property type="component" value="Chromosome 5"/>
</dbReference>
<protein>
    <submittedName>
        <fullName evidence="2">Uncharacterized protein</fullName>
    </submittedName>
</protein>
<feature type="region of interest" description="Disordered" evidence="1">
    <location>
        <begin position="199"/>
        <end position="249"/>
    </location>
</feature>
<comment type="caution">
    <text evidence="2">The sequence shown here is derived from an EMBL/GenBank/DDBJ whole genome shotgun (WGS) entry which is preliminary data.</text>
</comment>
<evidence type="ECO:0000313" key="2">
    <source>
        <dbReference type="EMBL" id="EWM28313.1"/>
    </source>
</evidence>
<feature type="compositionally biased region" description="Low complexity" evidence="1">
    <location>
        <begin position="292"/>
        <end position="301"/>
    </location>
</feature>
<gene>
    <name evidence="2" type="ORF">Naga_100348g6</name>
</gene>
<keyword evidence="3" id="KW-1185">Reference proteome</keyword>
<name>W7TXP9_9STRA</name>
<feature type="non-terminal residue" evidence="2">
    <location>
        <position position="407"/>
    </location>
</feature>
<reference evidence="2 3" key="1">
    <citation type="journal article" date="2014" name="Mol. Plant">
        <title>Chromosome Scale Genome Assembly and Transcriptome Profiling of Nannochloropsis gaditana in Nitrogen Depletion.</title>
        <authorList>
            <person name="Corteggiani Carpinelli E."/>
            <person name="Telatin A."/>
            <person name="Vitulo N."/>
            <person name="Forcato C."/>
            <person name="D'Angelo M."/>
            <person name="Schiavon R."/>
            <person name="Vezzi A."/>
            <person name="Giacometti G.M."/>
            <person name="Morosinotto T."/>
            <person name="Valle G."/>
        </authorList>
    </citation>
    <scope>NUCLEOTIDE SEQUENCE [LARGE SCALE GENOMIC DNA]</scope>
    <source>
        <strain evidence="2 3">B-31</strain>
    </source>
</reference>
<feature type="region of interest" description="Disordered" evidence="1">
    <location>
        <begin position="266"/>
        <end position="407"/>
    </location>
</feature>
<evidence type="ECO:0000256" key="1">
    <source>
        <dbReference type="SAM" id="MobiDB-lite"/>
    </source>
</evidence>
<feature type="compositionally biased region" description="Pro residues" evidence="1">
    <location>
        <begin position="397"/>
        <end position="407"/>
    </location>
</feature>
<dbReference type="AlphaFoldDB" id="W7TXP9"/>
<feature type="compositionally biased region" description="Gly residues" evidence="1">
    <location>
        <begin position="302"/>
        <end position="313"/>
    </location>
</feature>